<dbReference type="AlphaFoldDB" id="I0H281"/>
<dbReference type="PATRIC" id="fig|512565.3.peg.1910"/>
<organism evidence="1 2">
    <name type="scientific">Actinoplanes missouriensis (strain ATCC 14538 / DSM 43046 / CBS 188.64 / JCM 3121 / NBRC 102363 / NCIMB 12654 / NRRL B-3342 / UNCC 431)</name>
    <dbReference type="NCBI Taxonomy" id="512565"/>
    <lineage>
        <taxon>Bacteria</taxon>
        <taxon>Bacillati</taxon>
        <taxon>Actinomycetota</taxon>
        <taxon>Actinomycetes</taxon>
        <taxon>Micromonosporales</taxon>
        <taxon>Micromonosporaceae</taxon>
        <taxon>Actinoplanes</taxon>
    </lineage>
</organism>
<dbReference type="HOGENOM" id="CLU_119376_1_0_11"/>
<keyword evidence="2" id="KW-1185">Reference proteome</keyword>
<reference evidence="1 2" key="1">
    <citation type="submission" date="2012-02" db="EMBL/GenBank/DDBJ databases">
        <title>Complete genome sequence of Actinoplanes missouriensis 431 (= NBRC 102363).</title>
        <authorList>
            <person name="Ohnishi Y."/>
            <person name="Ishikawa J."/>
            <person name="Sekine M."/>
            <person name="Hosoyama A."/>
            <person name="Harada T."/>
            <person name="Narita H."/>
            <person name="Hata T."/>
            <person name="Konno Y."/>
            <person name="Tutikane K."/>
            <person name="Fujita N."/>
            <person name="Horinouchi S."/>
            <person name="Hayakawa M."/>
        </authorList>
    </citation>
    <scope>NUCLEOTIDE SEQUENCE [LARGE SCALE GENOMIC DNA]</scope>
    <source>
        <strain evidence="2">ATCC 14538 / DSM 43046 / CBS 188.64 / JCM 3121 / NBRC 102363 / NCIMB 12654 / NRRL B-3342 / UNCC 431</strain>
    </source>
</reference>
<sequence>MRCGTWLNPAAASNVRLEVLACLPDNNRVQADEAQTRELLQTHDDPGHMEFPAHFDHERAATRFSQLESGLRTAFGACYSSAGQDSSFHGDIEVPAAVTSGGLMLRVRISNFGDLAAASSEEALYCDDAELAELLHPADAARVYGALDYLGYIALRLDPLEEMYNGASAFLRERGAPWWDRYFDYL</sequence>
<dbReference type="EMBL" id="AP012319">
    <property type="protein sequence ID" value="BAL87118.1"/>
    <property type="molecule type" value="Genomic_DNA"/>
</dbReference>
<name>I0H281_ACTM4</name>
<accession>I0H281</accession>
<evidence type="ECO:0000313" key="1">
    <source>
        <dbReference type="EMBL" id="BAL87118.1"/>
    </source>
</evidence>
<dbReference type="eggNOG" id="ENOG503443D">
    <property type="taxonomic scope" value="Bacteria"/>
</dbReference>
<dbReference type="STRING" id="512565.AMIS_18980"/>
<dbReference type="KEGG" id="ams:AMIS_18980"/>
<protein>
    <submittedName>
        <fullName evidence="1">Uncharacterized protein</fullName>
    </submittedName>
</protein>
<dbReference type="Proteomes" id="UP000007882">
    <property type="component" value="Chromosome"/>
</dbReference>
<proteinExistence type="predicted"/>
<evidence type="ECO:0000313" key="2">
    <source>
        <dbReference type="Proteomes" id="UP000007882"/>
    </source>
</evidence>
<gene>
    <name evidence="1" type="ordered locus">AMIS_18980</name>
</gene>